<dbReference type="InterPro" id="IPR050366">
    <property type="entry name" value="BP-dependent_transpt_permease"/>
</dbReference>
<dbReference type="PROSITE" id="PS50928">
    <property type="entry name" value="ABC_TM1"/>
    <property type="match status" value="1"/>
</dbReference>
<evidence type="ECO:0000256" key="5">
    <source>
        <dbReference type="ARBA" id="ARBA00022989"/>
    </source>
</evidence>
<feature type="transmembrane region" description="Helical" evidence="7">
    <location>
        <begin position="293"/>
        <end position="314"/>
    </location>
</feature>
<dbReference type="GO" id="GO:0005886">
    <property type="term" value="C:plasma membrane"/>
    <property type="evidence" value="ECO:0007669"/>
    <property type="project" value="UniProtKB-SubCell"/>
</dbReference>
<proteinExistence type="inferred from homology"/>
<keyword evidence="10" id="KW-1185">Reference proteome</keyword>
<name>A0A558HKU0_9GAMM</name>
<dbReference type="Pfam" id="PF12911">
    <property type="entry name" value="OppC_N"/>
    <property type="match status" value="1"/>
</dbReference>
<evidence type="ECO:0000256" key="7">
    <source>
        <dbReference type="RuleBase" id="RU363032"/>
    </source>
</evidence>
<feature type="transmembrane region" description="Helical" evidence="7">
    <location>
        <begin position="153"/>
        <end position="173"/>
    </location>
</feature>
<keyword evidence="4 7" id="KW-0812">Transmembrane</keyword>
<dbReference type="Pfam" id="PF00528">
    <property type="entry name" value="BPD_transp_1"/>
    <property type="match status" value="1"/>
</dbReference>
<feature type="transmembrane region" description="Helical" evidence="7">
    <location>
        <begin position="179"/>
        <end position="197"/>
    </location>
</feature>
<dbReference type="SUPFAM" id="SSF161098">
    <property type="entry name" value="MetI-like"/>
    <property type="match status" value="1"/>
</dbReference>
<reference evidence="9 10" key="1">
    <citation type="submission" date="2019-07" db="EMBL/GenBank/DDBJ databases">
        <title>Diversity of Bacteria from Kongsfjorden, Arctic.</title>
        <authorList>
            <person name="Yu Y."/>
        </authorList>
    </citation>
    <scope>NUCLEOTIDE SEQUENCE [LARGE SCALE GENOMIC DNA]</scope>
    <source>
        <strain evidence="9 10">SM1923</strain>
    </source>
</reference>
<dbReference type="InterPro" id="IPR025966">
    <property type="entry name" value="OppC_N"/>
</dbReference>
<dbReference type="AlphaFoldDB" id="A0A558HKU0"/>
<evidence type="ECO:0000313" key="10">
    <source>
        <dbReference type="Proteomes" id="UP000319941"/>
    </source>
</evidence>
<dbReference type="InterPro" id="IPR035906">
    <property type="entry name" value="MetI-like_sf"/>
</dbReference>
<keyword evidence="3" id="KW-1003">Cell membrane</keyword>
<keyword evidence="5 7" id="KW-1133">Transmembrane helix</keyword>
<evidence type="ECO:0000256" key="1">
    <source>
        <dbReference type="ARBA" id="ARBA00004651"/>
    </source>
</evidence>
<feature type="transmembrane region" description="Helical" evidence="7">
    <location>
        <begin position="237"/>
        <end position="258"/>
    </location>
</feature>
<dbReference type="PANTHER" id="PTHR43386:SF26">
    <property type="entry name" value="ABC TRANSPORTER PERMEASE PROTEIN"/>
    <property type="match status" value="1"/>
</dbReference>
<protein>
    <submittedName>
        <fullName evidence="9">ABC transporter permease</fullName>
    </submittedName>
</protein>
<dbReference type="EMBL" id="VNFH01000007">
    <property type="protein sequence ID" value="TVU69678.1"/>
    <property type="molecule type" value="Genomic_DNA"/>
</dbReference>
<dbReference type="STRING" id="553385.GCA_000591415_01580"/>
<dbReference type="OrthoDB" id="9805884at2"/>
<evidence type="ECO:0000259" key="8">
    <source>
        <dbReference type="PROSITE" id="PS50928"/>
    </source>
</evidence>
<evidence type="ECO:0000256" key="3">
    <source>
        <dbReference type="ARBA" id="ARBA00022475"/>
    </source>
</evidence>
<evidence type="ECO:0000256" key="2">
    <source>
        <dbReference type="ARBA" id="ARBA00022448"/>
    </source>
</evidence>
<dbReference type="RefSeq" id="WP_024951746.1">
    <property type="nucleotide sequence ID" value="NZ_CAWOWR010000127.1"/>
</dbReference>
<evidence type="ECO:0000256" key="4">
    <source>
        <dbReference type="ARBA" id="ARBA00022692"/>
    </source>
</evidence>
<dbReference type="GO" id="GO:0055085">
    <property type="term" value="P:transmembrane transport"/>
    <property type="evidence" value="ECO:0007669"/>
    <property type="project" value="InterPro"/>
</dbReference>
<comment type="similarity">
    <text evidence="7">Belongs to the binding-protein-dependent transport system permease family.</text>
</comment>
<evidence type="ECO:0000256" key="6">
    <source>
        <dbReference type="ARBA" id="ARBA00023136"/>
    </source>
</evidence>
<dbReference type="Gene3D" id="1.10.3720.10">
    <property type="entry name" value="MetI-like"/>
    <property type="match status" value="1"/>
</dbReference>
<dbReference type="CDD" id="cd06261">
    <property type="entry name" value="TM_PBP2"/>
    <property type="match status" value="1"/>
</dbReference>
<comment type="caution">
    <text evidence="9">The sequence shown here is derived from an EMBL/GenBank/DDBJ whole genome shotgun (WGS) entry which is preliminary data.</text>
</comment>
<feature type="domain" description="ABC transmembrane type-1" evidence="8">
    <location>
        <begin position="114"/>
        <end position="314"/>
    </location>
</feature>
<gene>
    <name evidence="9" type="ORF">FQP86_11270</name>
</gene>
<keyword evidence="6 7" id="KW-0472">Membrane</keyword>
<keyword evidence="2 7" id="KW-0813">Transport</keyword>
<accession>A0A558HKU0</accession>
<dbReference type="Proteomes" id="UP000319941">
    <property type="component" value="Unassembled WGS sequence"/>
</dbReference>
<dbReference type="PANTHER" id="PTHR43386">
    <property type="entry name" value="OLIGOPEPTIDE TRANSPORT SYSTEM PERMEASE PROTEIN APPC"/>
    <property type="match status" value="1"/>
</dbReference>
<feature type="transmembrane region" description="Helical" evidence="7">
    <location>
        <begin position="43"/>
        <end position="66"/>
    </location>
</feature>
<sequence>MSQTTPSAATASATTPKTNSIVVPGRWQRFRESYLIYSFKRDWMAQVCLLIFVAMVIGAFLAPLIAPADPYDLATIDIMNSELPPVWMEGSDPDFLLGTDSQGRDLLSTILYGTRVSLLIGFGAVILQALLGVTFGLLAGYMGGRVDAFLMRMADIQLSFSTLMVAIVVGAIIKATFGGAVFSDYALVLLILIIGLAEWPQYARTVRASVLAEKSKEYVDAARVMGFRSRRIMFRHILPNTLSPIFVISTVQIANAIISEAALSFLGLGMPETQPSLGSLIKSGFDYLQSGSWWITLIPGGVLILLVLVINLLGDWLRDVMNPRLYKG</sequence>
<evidence type="ECO:0000313" key="9">
    <source>
        <dbReference type="EMBL" id="TVU69678.1"/>
    </source>
</evidence>
<feature type="transmembrane region" description="Helical" evidence="7">
    <location>
        <begin position="116"/>
        <end position="141"/>
    </location>
</feature>
<comment type="subcellular location">
    <subcellularLocation>
        <location evidence="1 7">Cell membrane</location>
        <topology evidence="1 7">Multi-pass membrane protein</topology>
    </subcellularLocation>
</comment>
<organism evidence="9 10">
    <name type="scientific">Cobetia crustatorum</name>
    <dbReference type="NCBI Taxonomy" id="553385"/>
    <lineage>
        <taxon>Bacteria</taxon>
        <taxon>Pseudomonadati</taxon>
        <taxon>Pseudomonadota</taxon>
        <taxon>Gammaproteobacteria</taxon>
        <taxon>Oceanospirillales</taxon>
        <taxon>Halomonadaceae</taxon>
        <taxon>Cobetia</taxon>
    </lineage>
</organism>
<dbReference type="InterPro" id="IPR000515">
    <property type="entry name" value="MetI-like"/>
</dbReference>